<dbReference type="Pfam" id="PF01541">
    <property type="entry name" value="GIY-YIG"/>
    <property type="match status" value="1"/>
</dbReference>
<dbReference type="OrthoDB" id="9803913at2"/>
<dbReference type="SUPFAM" id="SSF53098">
    <property type="entry name" value="Ribonuclease H-like"/>
    <property type="match status" value="1"/>
</dbReference>
<dbReference type="SMART" id="SM00479">
    <property type="entry name" value="EXOIII"/>
    <property type="match status" value="1"/>
</dbReference>
<dbReference type="SMART" id="SM00465">
    <property type="entry name" value="GIYc"/>
    <property type="match status" value="1"/>
</dbReference>
<dbReference type="AlphaFoldDB" id="A0A3E1NM79"/>
<comment type="caution">
    <text evidence="4">The sequence shown here is derived from an EMBL/GenBank/DDBJ whole genome shotgun (WGS) entry which is preliminary data.</text>
</comment>
<evidence type="ECO:0000259" key="3">
    <source>
        <dbReference type="PROSITE" id="PS50164"/>
    </source>
</evidence>
<dbReference type="InterPro" id="IPR035901">
    <property type="entry name" value="GIY-YIG_endonuc_sf"/>
</dbReference>
<dbReference type="FunFam" id="3.30.420.10:FF:000045">
    <property type="entry name" value="3'-5' exonuclease DinG"/>
    <property type="match status" value="1"/>
</dbReference>
<dbReference type="GO" id="GO:0003677">
    <property type="term" value="F:DNA binding"/>
    <property type="evidence" value="ECO:0007669"/>
    <property type="project" value="InterPro"/>
</dbReference>
<gene>
    <name evidence="4" type="ORF">DXN05_09620</name>
</gene>
<dbReference type="GO" id="GO:0008408">
    <property type="term" value="F:3'-5' exonuclease activity"/>
    <property type="evidence" value="ECO:0007669"/>
    <property type="project" value="TreeGrafter"/>
</dbReference>
<dbReference type="GO" id="GO:0006289">
    <property type="term" value="P:nucleotide-excision repair"/>
    <property type="evidence" value="ECO:0007669"/>
    <property type="project" value="InterPro"/>
</dbReference>
<organism evidence="4 5">
    <name type="scientific">Deminuibacter soli</name>
    <dbReference type="NCBI Taxonomy" id="2291815"/>
    <lineage>
        <taxon>Bacteria</taxon>
        <taxon>Pseudomonadati</taxon>
        <taxon>Bacteroidota</taxon>
        <taxon>Chitinophagia</taxon>
        <taxon>Chitinophagales</taxon>
        <taxon>Chitinophagaceae</taxon>
        <taxon>Deminuibacter</taxon>
    </lineage>
</organism>
<dbReference type="Gene3D" id="3.40.1440.10">
    <property type="entry name" value="GIY-YIG endonuclease"/>
    <property type="match status" value="1"/>
</dbReference>
<dbReference type="InterPro" id="IPR036397">
    <property type="entry name" value="RNaseH_sf"/>
</dbReference>
<reference evidence="4 5" key="1">
    <citation type="submission" date="2018-08" db="EMBL/GenBank/DDBJ databases">
        <title>Chitinophagaceae sp. K23C18032701, a novel bacterium isolated from forest soil.</title>
        <authorList>
            <person name="Wang C."/>
        </authorList>
    </citation>
    <scope>NUCLEOTIDE SEQUENCE [LARGE SCALE GENOMIC DNA]</scope>
    <source>
        <strain evidence="4 5">K23C18032701</strain>
    </source>
</reference>
<proteinExistence type="predicted"/>
<dbReference type="InterPro" id="IPR000305">
    <property type="entry name" value="GIY-YIG_endonuc"/>
</dbReference>
<dbReference type="GO" id="GO:0005829">
    <property type="term" value="C:cytosol"/>
    <property type="evidence" value="ECO:0007669"/>
    <property type="project" value="TreeGrafter"/>
</dbReference>
<dbReference type="PROSITE" id="PS50164">
    <property type="entry name" value="GIY_YIG"/>
    <property type="match status" value="1"/>
</dbReference>
<dbReference type="InterPro" id="IPR012337">
    <property type="entry name" value="RNaseH-like_sf"/>
</dbReference>
<evidence type="ECO:0000313" key="5">
    <source>
        <dbReference type="Proteomes" id="UP000261284"/>
    </source>
</evidence>
<dbReference type="Pfam" id="PF00929">
    <property type="entry name" value="RNase_T"/>
    <property type="match status" value="1"/>
</dbReference>
<sequence length="441" mass="50721">MYAIVDIETTGSHPQDNGITEIAIILHDGEKVEGRFSTLINPLVPIPRYVASLTGITNEMVGPAPLFKEVAGNIYRLLQGRIFVAHNVNFDYSFIRYHLQNAGFDWTARKLCTLRMSRKAFPGLPKYGLGNLCRSLDIMIENRHRATGDAEATTILFDKMLAQGGEKMIREFLKKEAREQILPPNLPKELIKELPYTPGVYYFHNEKGKVIYVGKAKNLKKRVISHFTGLDTGKKRQAFLREIHMLSYKECSSEFTASILESVEIKRLWPEFNISQKHAEQLYGLYVFEDSRGYMRLAIDKKRKNLAPVTSFAMLTDAYRVLRKLIKEFGLHPVLCFIEKNTSWQPDMDADVYNLNVAKALEWLQQQQETFLIRESEFGNTCYVLVENGHFYGMAIVEEETSLQLDDIKKVITPMPGNEMIHAMIRNYAYRYPDRKIALSV</sequence>
<dbReference type="SUPFAM" id="SSF82771">
    <property type="entry name" value="GIY-YIG endonuclease"/>
    <property type="match status" value="1"/>
</dbReference>
<comment type="function">
    <text evidence="1">DNA polymerase III is a complex, multichain enzyme responsible for most of the replicative synthesis in bacteria. The epsilon subunit contain the editing function and is a proofreading 3'-5' exonuclease.</text>
</comment>
<dbReference type="Gene3D" id="3.30.420.10">
    <property type="entry name" value="Ribonuclease H-like superfamily/Ribonuclease H"/>
    <property type="match status" value="1"/>
</dbReference>
<dbReference type="NCBIfam" id="TIGR00573">
    <property type="entry name" value="dnaq"/>
    <property type="match status" value="1"/>
</dbReference>
<dbReference type="CDD" id="cd06127">
    <property type="entry name" value="DEDDh"/>
    <property type="match status" value="1"/>
</dbReference>
<dbReference type="RefSeq" id="WP_116846997.1">
    <property type="nucleotide sequence ID" value="NZ_QTJU01000002.1"/>
</dbReference>
<evidence type="ECO:0000256" key="1">
    <source>
        <dbReference type="ARBA" id="ARBA00025483"/>
    </source>
</evidence>
<dbReference type="InterPro" id="IPR013520">
    <property type="entry name" value="Ribonucl_H"/>
</dbReference>
<dbReference type="InterPro" id="IPR047296">
    <property type="entry name" value="GIY-YIG_UvrC_Cho"/>
</dbReference>
<name>A0A3E1NM79_9BACT</name>
<dbReference type="GO" id="GO:0003887">
    <property type="term" value="F:DNA-directed DNA polymerase activity"/>
    <property type="evidence" value="ECO:0007669"/>
    <property type="project" value="InterPro"/>
</dbReference>
<protein>
    <submittedName>
        <fullName evidence="4">DNA polymerase III subunit epsilon</fullName>
    </submittedName>
</protein>
<accession>A0A3E1NM79</accession>
<keyword evidence="5" id="KW-1185">Reference proteome</keyword>
<dbReference type="PANTHER" id="PTHR30231:SF37">
    <property type="entry name" value="EXODEOXYRIBONUCLEASE 10"/>
    <property type="match status" value="1"/>
</dbReference>
<dbReference type="EMBL" id="QTJU01000002">
    <property type="protein sequence ID" value="RFM29012.1"/>
    <property type="molecule type" value="Genomic_DNA"/>
</dbReference>
<feature type="domain" description="GIY-YIG" evidence="3">
    <location>
        <begin position="196"/>
        <end position="274"/>
    </location>
</feature>
<dbReference type="PANTHER" id="PTHR30231">
    <property type="entry name" value="DNA POLYMERASE III SUBUNIT EPSILON"/>
    <property type="match status" value="1"/>
</dbReference>
<dbReference type="CDD" id="cd10434">
    <property type="entry name" value="GIY-YIG_UvrC_Cho"/>
    <property type="match status" value="1"/>
</dbReference>
<dbReference type="Proteomes" id="UP000261284">
    <property type="component" value="Unassembled WGS sequence"/>
</dbReference>
<dbReference type="InterPro" id="IPR006054">
    <property type="entry name" value="DnaQ"/>
</dbReference>
<comment type="subunit">
    <text evidence="2">DNA polymerase III contains a core (composed of alpha, epsilon and theta chains) that associates with a tau subunit. This core dimerizes to form the POLIII' complex. PolIII' associates with the gamma complex (composed of gamma, delta, delta', psi and chi chains) and with the beta chain to form the complete DNA polymerase III complex.</text>
</comment>
<evidence type="ECO:0000313" key="4">
    <source>
        <dbReference type="EMBL" id="RFM29012.1"/>
    </source>
</evidence>
<evidence type="ECO:0000256" key="2">
    <source>
        <dbReference type="ARBA" id="ARBA00026073"/>
    </source>
</evidence>
<dbReference type="GO" id="GO:0045004">
    <property type="term" value="P:DNA replication proofreading"/>
    <property type="evidence" value="ECO:0007669"/>
    <property type="project" value="TreeGrafter"/>
</dbReference>